<accession>A0AC61RI88</accession>
<sequence length="119" mass="13329">MQSNSDITPLIIDAISDKKGKKTVVVDLSSLDSASASKLIICQGNSTSQVAAIADSVREKLNLECGVKPFNYEGYKNCQWIVIDYGYIMVHVFLPEVREFYSLESLWEDAPIEYIEDTD</sequence>
<organism evidence="1 2">
    <name type="scientific">Lepagella muris</name>
    <dbReference type="NCBI Taxonomy" id="3032870"/>
    <lineage>
        <taxon>Bacteria</taxon>
        <taxon>Pseudomonadati</taxon>
        <taxon>Bacteroidota</taxon>
        <taxon>Bacteroidia</taxon>
        <taxon>Bacteroidales</taxon>
        <taxon>Muribaculaceae</taxon>
        <taxon>Lepagella</taxon>
    </lineage>
</organism>
<comment type="caution">
    <text evidence="1">The sequence shown here is derived from an EMBL/GenBank/DDBJ whole genome shotgun (WGS) entry which is preliminary data.</text>
</comment>
<evidence type="ECO:0000313" key="1">
    <source>
        <dbReference type="EMBL" id="TGY79811.1"/>
    </source>
</evidence>
<reference evidence="1" key="1">
    <citation type="submission" date="2019-04" db="EMBL/GenBank/DDBJ databases">
        <title>Microbes associate with the intestines of laboratory mice.</title>
        <authorList>
            <person name="Navarre W."/>
            <person name="Wong E."/>
            <person name="Huang K."/>
            <person name="Tropini C."/>
            <person name="Ng K."/>
            <person name="Yu B."/>
        </authorList>
    </citation>
    <scope>NUCLEOTIDE SEQUENCE</scope>
    <source>
        <strain evidence="1">NM04_E33</strain>
    </source>
</reference>
<evidence type="ECO:0000313" key="2">
    <source>
        <dbReference type="Proteomes" id="UP000306319"/>
    </source>
</evidence>
<keyword evidence="2" id="KW-1185">Reference proteome</keyword>
<gene>
    <name evidence="1" type="primary">rsfS</name>
    <name evidence="1" type="ORF">E5331_05395</name>
</gene>
<dbReference type="EMBL" id="SRYB01000005">
    <property type="protein sequence ID" value="TGY79811.1"/>
    <property type="molecule type" value="Genomic_DNA"/>
</dbReference>
<name>A0AC61RI88_9BACT</name>
<proteinExistence type="predicted"/>
<protein>
    <submittedName>
        <fullName evidence="1">Ribosome silencing factor</fullName>
    </submittedName>
</protein>
<dbReference type="Proteomes" id="UP000306319">
    <property type="component" value="Unassembled WGS sequence"/>
</dbReference>